<keyword evidence="2" id="KW-0472">Membrane</keyword>
<keyword evidence="1" id="KW-0862">Zinc</keyword>
<feature type="transmembrane region" description="Helical" evidence="2">
    <location>
        <begin position="29"/>
        <end position="49"/>
    </location>
</feature>
<keyword evidence="1" id="KW-0479">Metal-binding</keyword>
<keyword evidence="5" id="KW-1185">Reference proteome</keyword>
<reference evidence="4" key="1">
    <citation type="submission" date="2023-03" db="EMBL/GenBank/DDBJ databases">
        <title>Chromosome-scale reference genome and RAD-based genetic map of yellow starthistle (Centaurea solstitialis) reveal putative structural variation and QTLs associated with invader traits.</title>
        <authorList>
            <person name="Reatini B."/>
            <person name="Cang F.A."/>
            <person name="Jiang Q."/>
            <person name="Mckibben M.T.W."/>
            <person name="Barker M.S."/>
            <person name="Rieseberg L.H."/>
            <person name="Dlugosch K.M."/>
        </authorList>
    </citation>
    <scope>NUCLEOTIDE SEQUENCE</scope>
    <source>
        <strain evidence="4">CAN-66</strain>
        <tissue evidence="4">Leaf</tissue>
    </source>
</reference>
<evidence type="ECO:0000256" key="2">
    <source>
        <dbReference type="SAM" id="Phobius"/>
    </source>
</evidence>
<dbReference type="AlphaFoldDB" id="A0AA38SBR7"/>
<feature type="domain" description="RING-type" evidence="3">
    <location>
        <begin position="284"/>
        <end position="326"/>
    </location>
</feature>
<feature type="transmembrane region" description="Helical" evidence="2">
    <location>
        <begin position="208"/>
        <end position="226"/>
    </location>
</feature>
<dbReference type="InterPro" id="IPR013083">
    <property type="entry name" value="Znf_RING/FYVE/PHD"/>
</dbReference>
<comment type="caution">
    <text evidence="4">The sequence shown here is derived from an EMBL/GenBank/DDBJ whole genome shotgun (WGS) entry which is preliminary data.</text>
</comment>
<dbReference type="InterPro" id="IPR045899">
    <property type="entry name" value="ATL71-like"/>
</dbReference>
<evidence type="ECO:0000256" key="1">
    <source>
        <dbReference type="PROSITE-ProRule" id="PRU00175"/>
    </source>
</evidence>
<name>A0AA38SBR7_9ASTR</name>
<proteinExistence type="predicted"/>
<dbReference type="Gene3D" id="3.30.40.10">
    <property type="entry name" value="Zinc/RING finger domain, C3HC4 (zinc finger)"/>
    <property type="match status" value="2"/>
</dbReference>
<dbReference type="Pfam" id="PF13639">
    <property type="entry name" value="zf-RING_2"/>
    <property type="match status" value="2"/>
</dbReference>
<dbReference type="EMBL" id="JARYMX010000007">
    <property type="protein sequence ID" value="KAJ9540074.1"/>
    <property type="molecule type" value="Genomic_DNA"/>
</dbReference>
<dbReference type="SUPFAM" id="SSF57850">
    <property type="entry name" value="RING/U-box"/>
    <property type="match status" value="2"/>
</dbReference>
<accession>A0AA38SBR7</accession>
<feature type="domain" description="RING-type" evidence="3">
    <location>
        <begin position="106"/>
        <end position="148"/>
    </location>
</feature>
<sequence length="332" mass="37036">MNATVDAGEPSSTTTTTDTGNAHGIGYDLLFSFIVICFILTICYASYVYKRRMSSQPPPPTATTSDYDSDDYHCTRILHQGLDDDILSTFPTFLYSELVVNRGSGCAICLADYKPADVIRLLPKCDHLFHVKCVDKWLKVHPTCPVCRNSPLPTPLPDNESFIRSTLTFSQESRTRNMNATVDAGEPSSSTTTTAIDTENTHGIGYDLVFSFIVIFFVLAICYTSYVCKRRMSSQPPQPPPTSDYDSDDDNCTRILHEGLDDHILSTFPTFLYSELVVNRGSGCAICLADYKPADVVRLLPKCDHLFHRKCVDKWLKVHPTCPVCRNSPELT</sequence>
<dbReference type="Proteomes" id="UP001172457">
    <property type="component" value="Chromosome 7"/>
</dbReference>
<dbReference type="PANTHER" id="PTHR46719:SF24">
    <property type="entry name" value="ZINC FINGER, RING_FYVE_PHD-TYPE-RELATED"/>
    <property type="match status" value="1"/>
</dbReference>
<organism evidence="4 5">
    <name type="scientific">Centaurea solstitialis</name>
    <name type="common">yellow star-thistle</name>
    <dbReference type="NCBI Taxonomy" id="347529"/>
    <lineage>
        <taxon>Eukaryota</taxon>
        <taxon>Viridiplantae</taxon>
        <taxon>Streptophyta</taxon>
        <taxon>Embryophyta</taxon>
        <taxon>Tracheophyta</taxon>
        <taxon>Spermatophyta</taxon>
        <taxon>Magnoliopsida</taxon>
        <taxon>eudicotyledons</taxon>
        <taxon>Gunneridae</taxon>
        <taxon>Pentapetalae</taxon>
        <taxon>asterids</taxon>
        <taxon>campanulids</taxon>
        <taxon>Asterales</taxon>
        <taxon>Asteraceae</taxon>
        <taxon>Carduoideae</taxon>
        <taxon>Cardueae</taxon>
        <taxon>Centaureinae</taxon>
        <taxon>Centaurea</taxon>
    </lineage>
</organism>
<dbReference type="SMART" id="SM00184">
    <property type="entry name" value="RING"/>
    <property type="match status" value="2"/>
</dbReference>
<dbReference type="CDD" id="cd16461">
    <property type="entry name" value="RING-H2_EL5-like"/>
    <property type="match status" value="2"/>
</dbReference>
<evidence type="ECO:0000313" key="4">
    <source>
        <dbReference type="EMBL" id="KAJ9540074.1"/>
    </source>
</evidence>
<keyword evidence="2" id="KW-1133">Transmembrane helix</keyword>
<evidence type="ECO:0000313" key="5">
    <source>
        <dbReference type="Proteomes" id="UP001172457"/>
    </source>
</evidence>
<gene>
    <name evidence="4" type="ORF">OSB04_026580</name>
</gene>
<dbReference type="PANTHER" id="PTHR46719">
    <property type="entry name" value="TRANSCRIPTION FACTOR C2H2 FAMILY-RELATED"/>
    <property type="match status" value="1"/>
</dbReference>
<keyword evidence="1" id="KW-0863">Zinc-finger</keyword>
<keyword evidence="2" id="KW-0812">Transmembrane</keyword>
<dbReference type="GO" id="GO:0008270">
    <property type="term" value="F:zinc ion binding"/>
    <property type="evidence" value="ECO:0007669"/>
    <property type="project" value="UniProtKB-KW"/>
</dbReference>
<dbReference type="PROSITE" id="PS50089">
    <property type="entry name" value="ZF_RING_2"/>
    <property type="match status" value="2"/>
</dbReference>
<evidence type="ECO:0000259" key="3">
    <source>
        <dbReference type="PROSITE" id="PS50089"/>
    </source>
</evidence>
<dbReference type="InterPro" id="IPR001841">
    <property type="entry name" value="Znf_RING"/>
</dbReference>
<protein>
    <recommendedName>
        <fullName evidence="3">RING-type domain-containing protein</fullName>
    </recommendedName>
</protein>